<evidence type="ECO:0000256" key="3">
    <source>
        <dbReference type="ARBA" id="ARBA00023277"/>
    </source>
</evidence>
<proteinExistence type="inferred from homology"/>
<dbReference type="Gene3D" id="3.30.70.100">
    <property type="match status" value="1"/>
</dbReference>
<evidence type="ECO:0000256" key="2">
    <source>
        <dbReference type="ARBA" id="ARBA00023235"/>
    </source>
</evidence>
<keyword evidence="2 5" id="KW-0413">Isomerase</keyword>
<comment type="catalytic activity">
    <reaction evidence="5">
        <text>alpha-L-rhamnose = beta-L-rhamnose</text>
        <dbReference type="Rhea" id="RHEA:25584"/>
        <dbReference type="ChEBI" id="CHEBI:27586"/>
        <dbReference type="ChEBI" id="CHEBI:27907"/>
        <dbReference type="EC" id="5.1.3.32"/>
    </reaction>
</comment>
<feature type="binding site" evidence="5">
    <location>
        <position position="41"/>
    </location>
    <ligand>
        <name>substrate</name>
    </ligand>
</feature>
<dbReference type="EMBL" id="CP009706">
    <property type="protein sequence ID" value="AIU72043.1"/>
    <property type="molecule type" value="Genomic_DNA"/>
</dbReference>
<dbReference type="NCBIfam" id="TIGR02625">
    <property type="entry name" value="YiiL_rotase"/>
    <property type="match status" value="1"/>
</dbReference>
<dbReference type="HAMAP" id="MF_01663">
    <property type="entry name" value="L_rham_rotase"/>
    <property type="match status" value="1"/>
</dbReference>
<dbReference type="GO" id="GO:0005737">
    <property type="term" value="C:cytoplasm"/>
    <property type="evidence" value="ECO:0007669"/>
    <property type="project" value="UniProtKB-SubCell"/>
</dbReference>
<dbReference type="PANTHER" id="PTHR34389:SF2">
    <property type="entry name" value="L-RHAMNOSE MUTAROTASE"/>
    <property type="match status" value="1"/>
</dbReference>
<reference evidence="7 8" key="1">
    <citation type="journal article" date="2014" name="Gut Pathog.">
        <title>Gene clusters of Hafnia alvei strain FB1 important in survival and pathogenesis: a draft genome perspective.</title>
        <authorList>
            <person name="Tan J.Y."/>
            <person name="Yin W.F."/>
            <person name="Chan K.G."/>
        </authorList>
    </citation>
    <scope>NUCLEOTIDE SEQUENCE [LARGE SCALE GENOMIC DNA]</scope>
    <source>
        <strain evidence="7 8">FB1</strain>
    </source>
</reference>
<protein>
    <recommendedName>
        <fullName evidence="5 6">L-rhamnose mutarotase</fullName>
        <ecNumber evidence="5 6">5.1.3.32</ecNumber>
    </recommendedName>
    <alternativeName>
        <fullName evidence="5">Rhamnose 1-epimerase</fullName>
    </alternativeName>
    <alternativeName>
        <fullName evidence="5">Type-3 mutarotase</fullName>
    </alternativeName>
</protein>
<evidence type="ECO:0000256" key="6">
    <source>
        <dbReference type="NCBIfam" id="TIGR02625"/>
    </source>
</evidence>
<comment type="pathway">
    <text evidence="5">Carbohydrate metabolism; L-rhamnose metabolism.</text>
</comment>
<feature type="active site" description="Proton donor" evidence="5">
    <location>
        <position position="22"/>
    </location>
</feature>
<dbReference type="GO" id="GO:0019301">
    <property type="term" value="P:rhamnose catabolic process"/>
    <property type="evidence" value="ECO:0007669"/>
    <property type="project" value="UniProtKB-UniRule"/>
</dbReference>
<dbReference type="PATRIC" id="fig|1453496.5.peg.1263"/>
<feature type="binding site" evidence="5">
    <location>
        <position position="18"/>
    </location>
    <ligand>
        <name>substrate</name>
    </ligand>
</feature>
<dbReference type="EC" id="5.1.3.32" evidence="5 6"/>
<keyword evidence="4 5" id="KW-0684">Rhamnose metabolism</keyword>
<evidence type="ECO:0000256" key="5">
    <source>
        <dbReference type="HAMAP-Rule" id="MF_01663"/>
    </source>
</evidence>
<comment type="similarity">
    <text evidence="5">Belongs to the rhamnose mutarotase family.</text>
</comment>
<sequence>MIRKAFVMQVNPDAHAEYQRRHSPIWPELEAELKAHGAHNYSIFLDEKRHLLFGFVEIESEGRWNAVAQTEVCQRWWKHMADVMPSNADNSPVTDELNEVFYLR</sequence>
<evidence type="ECO:0000313" key="8">
    <source>
        <dbReference type="Proteomes" id="UP000029986"/>
    </source>
</evidence>
<evidence type="ECO:0000256" key="1">
    <source>
        <dbReference type="ARBA" id="ARBA00022490"/>
    </source>
</evidence>
<dbReference type="OrthoDB" id="9799608at2"/>
<dbReference type="SUPFAM" id="SSF54909">
    <property type="entry name" value="Dimeric alpha+beta barrel"/>
    <property type="match status" value="1"/>
</dbReference>
<keyword evidence="3 5" id="KW-0119">Carbohydrate metabolism</keyword>
<dbReference type="UniPathway" id="UPA00125"/>
<dbReference type="KEGG" id="hav:AT03_06305"/>
<dbReference type="AlphaFoldDB" id="A0A097QZZ0"/>
<keyword evidence="1 5" id="KW-0963">Cytoplasm</keyword>
<dbReference type="GO" id="GO:0062192">
    <property type="term" value="F:L-rhamnose mutarotase activity"/>
    <property type="evidence" value="ECO:0007669"/>
    <property type="project" value="UniProtKB-UniRule"/>
</dbReference>
<dbReference type="Proteomes" id="UP000029986">
    <property type="component" value="Chromosome"/>
</dbReference>
<evidence type="ECO:0000256" key="4">
    <source>
        <dbReference type="ARBA" id="ARBA00023308"/>
    </source>
</evidence>
<keyword evidence="8" id="KW-1185">Reference proteome</keyword>
<name>A0A097QZZ0_HAFAL</name>
<dbReference type="InterPro" id="IPR008000">
    <property type="entry name" value="Rham/fucose_mutarotase"/>
</dbReference>
<organism evidence="7 8">
    <name type="scientific">Hafnia alvei FB1</name>
    <dbReference type="NCBI Taxonomy" id="1453496"/>
    <lineage>
        <taxon>Bacteria</taxon>
        <taxon>Pseudomonadati</taxon>
        <taxon>Pseudomonadota</taxon>
        <taxon>Gammaproteobacteria</taxon>
        <taxon>Enterobacterales</taxon>
        <taxon>Hafniaceae</taxon>
        <taxon>Hafnia</taxon>
    </lineage>
</organism>
<dbReference type="Pfam" id="PF05336">
    <property type="entry name" value="rhaM"/>
    <property type="match status" value="1"/>
</dbReference>
<comment type="subcellular location">
    <subcellularLocation>
        <location evidence="5">Cytoplasm</location>
    </subcellularLocation>
</comment>
<comment type="function">
    <text evidence="5">Involved in the anomeric conversion of L-rhamnose.</text>
</comment>
<gene>
    <name evidence="5" type="primary">rhaM</name>
    <name evidence="7" type="ORF">AT03_06305</name>
</gene>
<comment type="subunit">
    <text evidence="5">Homodimer.</text>
</comment>
<dbReference type="RefSeq" id="WP_025800607.1">
    <property type="nucleotide sequence ID" value="NZ_CP009706.1"/>
</dbReference>
<dbReference type="PANTHER" id="PTHR34389">
    <property type="entry name" value="L-RHAMNOSE MUTAROTASE"/>
    <property type="match status" value="1"/>
</dbReference>
<dbReference type="InterPro" id="IPR013448">
    <property type="entry name" value="L-rhamnose_mutarotase"/>
</dbReference>
<feature type="binding site" evidence="5">
    <location>
        <begin position="76"/>
        <end position="77"/>
    </location>
    <ligand>
        <name>substrate</name>
    </ligand>
</feature>
<dbReference type="HOGENOM" id="CLU_100689_2_0_6"/>
<dbReference type="eggNOG" id="COG3254">
    <property type="taxonomic scope" value="Bacteria"/>
</dbReference>
<evidence type="ECO:0000313" key="7">
    <source>
        <dbReference type="EMBL" id="AIU72043.1"/>
    </source>
</evidence>
<dbReference type="InterPro" id="IPR011008">
    <property type="entry name" value="Dimeric_a/b-barrel"/>
</dbReference>
<accession>A0A097QZZ0</accession>